<accession>A0ABD2NCB7</accession>
<feature type="non-terminal residue" evidence="1">
    <location>
        <position position="1"/>
    </location>
</feature>
<protein>
    <submittedName>
        <fullName evidence="1">Uncharacterized protein</fullName>
    </submittedName>
</protein>
<keyword evidence="2" id="KW-1185">Reference proteome</keyword>
<sequence>TKSHHQRTMLTWPDRYNMRSLFGNIKNNTGPKMVDHSIHSPDLGILIINIRSWLLLETEEDMYLLLGSLNSYLMSLYKTVFLERQLNALDKSTNDKSEK</sequence>
<dbReference type="Proteomes" id="UP001516400">
    <property type="component" value="Unassembled WGS sequence"/>
</dbReference>
<proteinExistence type="predicted"/>
<dbReference type="AlphaFoldDB" id="A0ABD2NCB7"/>
<reference evidence="1 2" key="1">
    <citation type="journal article" date="2021" name="BMC Biol.">
        <title>Horizontally acquired antibacterial genes associated with adaptive radiation of ladybird beetles.</title>
        <authorList>
            <person name="Li H.S."/>
            <person name="Tang X.F."/>
            <person name="Huang Y.H."/>
            <person name="Xu Z.Y."/>
            <person name="Chen M.L."/>
            <person name="Du X.Y."/>
            <person name="Qiu B.Y."/>
            <person name="Chen P.T."/>
            <person name="Zhang W."/>
            <person name="Slipinski A."/>
            <person name="Escalona H.E."/>
            <person name="Waterhouse R.M."/>
            <person name="Zwick A."/>
            <person name="Pang H."/>
        </authorList>
    </citation>
    <scope>NUCLEOTIDE SEQUENCE [LARGE SCALE GENOMIC DNA]</scope>
    <source>
        <strain evidence="1">SYSU2018</strain>
    </source>
</reference>
<organism evidence="1 2">
    <name type="scientific">Cryptolaemus montrouzieri</name>
    <dbReference type="NCBI Taxonomy" id="559131"/>
    <lineage>
        <taxon>Eukaryota</taxon>
        <taxon>Metazoa</taxon>
        <taxon>Ecdysozoa</taxon>
        <taxon>Arthropoda</taxon>
        <taxon>Hexapoda</taxon>
        <taxon>Insecta</taxon>
        <taxon>Pterygota</taxon>
        <taxon>Neoptera</taxon>
        <taxon>Endopterygota</taxon>
        <taxon>Coleoptera</taxon>
        <taxon>Polyphaga</taxon>
        <taxon>Cucujiformia</taxon>
        <taxon>Coccinelloidea</taxon>
        <taxon>Coccinellidae</taxon>
        <taxon>Scymninae</taxon>
        <taxon>Scymnini</taxon>
        <taxon>Cryptolaemus</taxon>
    </lineage>
</organism>
<evidence type="ECO:0000313" key="2">
    <source>
        <dbReference type="Proteomes" id="UP001516400"/>
    </source>
</evidence>
<comment type="caution">
    <text evidence="1">The sequence shown here is derived from an EMBL/GenBank/DDBJ whole genome shotgun (WGS) entry which is preliminary data.</text>
</comment>
<name>A0ABD2NCB7_9CUCU</name>
<gene>
    <name evidence="1" type="ORF">HHI36_011772</name>
</gene>
<evidence type="ECO:0000313" key="1">
    <source>
        <dbReference type="EMBL" id="KAL3276388.1"/>
    </source>
</evidence>
<dbReference type="EMBL" id="JABFTP020000103">
    <property type="protein sequence ID" value="KAL3276388.1"/>
    <property type="molecule type" value="Genomic_DNA"/>
</dbReference>